<evidence type="ECO:0000313" key="1">
    <source>
        <dbReference type="EMBL" id="EGC46977.1"/>
    </source>
</evidence>
<evidence type="ECO:0000313" key="2">
    <source>
        <dbReference type="Proteomes" id="UP000008142"/>
    </source>
</evidence>
<gene>
    <name evidence="1" type="ORF">HCEG_06192</name>
</gene>
<reference evidence="2" key="1">
    <citation type="submission" date="2008-07" db="EMBL/GenBank/DDBJ databases">
        <title>Annotation of Ajellomyces capsulatus strain H88.</title>
        <authorList>
            <person name="Champion M."/>
            <person name="Cuomo C."/>
            <person name="Ma L.-J."/>
            <person name="Henn M.R."/>
            <person name="Sil A."/>
            <person name="Goldman B."/>
            <person name="Young S.K."/>
            <person name="Kodira C.D."/>
            <person name="Zeng Q."/>
            <person name="Koehrsen M."/>
            <person name="Alvarado L."/>
            <person name="Berlin A."/>
            <person name="Borenstein D."/>
            <person name="Chen Z."/>
            <person name="Engels R."/>
            <person name="Freedman E."/>
            <person name="Gellesch M."/>
            <person name="Goldberg J."/>
            <person name="Griggs A."/>
            <person name="Gujja S."/>
            <person name="Heiman D."/>
            <person name="Hepburn T."/>
            <person name="Howarth C."/>
            <person name="Jen D."/>
            <person name="Larson L."/>
            <person name="Lewis B."/>
            <person name="Mehta T."/>
            <person name="Park D."/>
            <person name="Pearson M."/>
            <person name="Roberts A."/>
            <person name="Saif S."/>
            <person name="Shea T."/>
            <person name="Shenoy N."/>
            <person name="Sisk P."/>
            <person name="Stolte C."/>
            <person name="Sykes S."/>
            <person name="Walk T."/>
            <person name="White J."/>
            <person name="Yandava C."/>
            <person name="Klein B."/>
            <person name="McEwen J.G."/>
            <person name="Puccia R."/>
            <person name="Goldman G.H."/>
            <person name="Felipe M.S."/>
            <person name="Nino-Vega G."/>
            <person name="San-Blas G."/>
            <person name="Taylor J."/>
            <person name="Mendoza L."/>
            <person name="Galagan J."/>
            <person name="Nusbaum C."/>
            <person name="Birren B."/>
        </authorList>
    </citation>
    <scope>NUCLEOTIDE SEQUENCE [LARGE SCALE GENOMIC DNA]</scope>
    <source>
        <strain evidence="2">H88</strain>
    </source>
</reference>
<dbReference type="EMBL" id="DS990640">
    <property type="protein sequence ID" value="EGC46977.1"/>
    <property type="molecule type" value="Genomic_DNA"/>
</dbReference>
<dbReference type="OrthoDB" id="10400892at2759"/>
<protein>
    <submittedName>
        <fullName evidence="1">Predicted protein</fullName>
    </submittedName>
</protein>
<organism evidence="2">
    <name type="scientific">Ajellomyces capsulatus (strain H88)</name>
    <name type="common">Darling's disease fungus</name>
    <name type="synonym">Histoplasma capsulatum</name>
    <dbReference type="NCBI Taxonomy" id="544711"/>
    <lineage>
        <taxon>Eukaryota</taxon>
        <taxon>Fungi</taxon>
        <taxon>Dikarya</taxon>
        <taxon>Ascomycota</taxon>
        <taxon>Pezizomycotina</taxon>
        <taxon>Eurotiomycetes</taxon>
        <taxon>Eurotiomycetidae</taxon>
        <taxon>Onygenales</taxon>
        <taxon>Ajellomycetaceae</taxon>
        <taxon>Histoplasma</taxon>
    </lineage>
</organism>
<dbReference type="OMA" id="AYEHRDI"/>
<proteinExistence type="predicted"/>
<dbReference type="AlphaFoldDB" id="F0UPM4"/>
<dbReference type="Proteomes" id="UP000008142">
    <property type="component" value="Unassembled WGS sequence"/>
</dbReference>
<sequence>MDGIDKVLSGTLPDGAWSSGLKSMLIWLVISRDHACLSRARGPTPIDQLILQNAQQRQHRRPNILERARISLQWSVMLTMTDDFSAHDLSDIWTNVKPQMEPVSKNAQEPIHLIHHAGTMNGPSPEIADASHSFFIGWRHLKILAYEHRDILNPT</sequence>
<name>F0UPM4_AJEC8</name>
<accession>F0UPM4</accession>
<dbReference type="HOGENOM" id="CLU_1694992_0_0_1"/>